<name>A0A7Y0AFI8_9BACT</name>
<dbReference type="Pfam" id="PF14342">
    <property type="entry name" value="DUF4396"/>
    <property type="match status" value="1"/>
</dbReference>
<evidence type="ECO:0000313" key="3">
    <source>
        <dbReference type="EMBL" id="NML66381.1"/>
    </source>
</evidence>
<evidence type="ECO:0000313" key="4">
    <source>
        <dbReference type="Proteomes" id="UP000559626"/>
    </source>
</evidence>
<organism evidence="3 4">
    <name type="scientific">Hymenobacter polaris</name>
    <dbReference type="NCBI Taxonomy" id="2682546"/>
    <lineage>
        <taxon>Bacteria</taxon>
        <taxon>Pseudomonadati</taxon>
        <taxon>Bacteroidota</taxon>
        <taxon>Cytophagia</taxon>
        <taxon>Cytophagales</taxon>
        <taxon>Hymenobacteraceae</taxon>
        <taxon>Hymenobacter</taxon>
    </lineage>
</organism>
<feature type="transmembrane region" description="Helical" evidence="1">
    <location>
        <begin position="176"/>
        <end position="197"/>
    </location>
</feature>
<dbReference type="RefSeq" id="WP_169532026.1">
    <property type="nucleotide sequence ID" value="NZ_JABBGH010000002.1"/>
</dbReference>
<dbReference type="Proteomes" id="UP000559626">
    <property type="component" value="Unassembled WGS sequence"/>
</dbReference>
<protein>
    <submittedName>
        <fullName evidence="3">DUF4396 domain-containing protein</fullName>
    </submittedName>
</protein>
<feature type="transmembrane region" description="Helical" evidence="1">
    <location>
        <begin position="131"/>
        <end position="155"/>
    </location>
</feature>
<evidence type="ECO:0000256" key="1">
    <source>
        <dbReference type="SAM" id="Phobius"/>
    </source>
</evidence>
<dbReference type="InterPro" id="IPR025509">
    <property type="entry name" value="DUF4396"/>
</dbReference>
<feature type="domain" description="DUF4396" evidence="2">
    <location>
        <begin position="95"/>
        <end position="236"/>
    </location>
</feature>
<dbReference type="AlphaFoldDB" id="A0A7Y0AFI8"/>
<gene>
    <name evidence="3" type="ORF">HHL22_14310</name>
</gene>
<comment type="caution">
    <text evidence="3">The sequence shown here is derived from an EMBL/GenBank/DDBJ whole genome shotgun (WGS) entry which is preliminary data.</text>
</comment>
<feature type="transmembrane region" description="Helical" evidence="1">
    <location>
        <begin position="209"/>
        <end position="231"/>
    </location>
</feature>
<proteinExistence type="predicted"/>
<feature type="transmembrane region" description="Helical" evidence="1">
    <location>
        <begin position="98"/>
        <end position="125"/>
    </location>
</feature>
<evidence type="ECO:0000259" key="2">
    <source>
        <dbReference type="Pfam" id="PF14342"/>
    </source>
</evidence>
<dbReference type="EMBL" id="JABBGH010000002">
    <property type="protein sequence ID" value="NML66381.1"/>
    <property type="molecule type" value="Genomic_DNA"/>
</dbReference>
<keyword evidence="1" id="KW-0472">Membrane</keyword>
<reference evidence="3 4" key="1">
    <citation type="submission" date="2020-04" db="EMBL/GenBank/DDBJ databases">
        <title>Hymenobacter polaris sp. nov., isolated from Arctic soil.</title>
        <authorList>
            <person name="Dahal R.H."/>
        </authorList>
    </citation>
    <scope>NUCLEOTIDE SEQUENCE [LARGE SCALE GENOMIC DNA]</scope>
    <source>
        <strain evidence="3 4">RP-2-7</strain>
    </source>
</reference>
<sequence length="239" mass="26526">MLRTVAIASLVVALLCVAIVAIDILRGHRQPMGVMNFVWVLTPLYSGLVGLWAYYRLGRPMAKAAGKMDMDDKKGGAKDGQQYSDMDMGPKKPFWQSVALGAMHCGSGCSLGDLLVETFVLYVPLVLFGHAIFGAWVLDYLVAFLIGIIFQYYAIAPMRHLGVKEGLKAAVKADTLSLTSWQIGMYGWMAIATFLIFGHELKANDPVFWFMMQLAMVLGFLTAYPVNWWLIKSGVKERM</sequence>
<keyword evidence="1" id="KW-1133">Transmembrane helix</keyword>
<feature type="transmembrane region" description="Helical" evidence="1">
    <location>
        <begin position="37"/>
        <end position="55"/>
    </location>
</feature>
<accession>A0A7Y0AFI8</accession>
<keyword evidence="4" id="KW-1185">Reference proteome</keyword>
<keyword evidence="1" id="KW-0812">Transmembrane</keyword>